<dbReference type="EMBL" id="JAUJEA010000009">
    <property type="protein sequence ID" value="MDN5203919.1"/>
    <property type="molecule type" value="Genomic_DNA"/>
</dbReference>
<keyword evidence="4 7" id="KW-0812">Transmembrane</keyword>
<evidence type="ECO:0000313" key="11">
    <source>
        <dbReference type="Proteomes" id="UP001172082"/>
    </source>
</evidence>
<name>A0ABT8KT58_9BACT</name>
<gene>
    <name evidence="10" type="ORF">QQ008_21180</name>
</gene>
<proteinExistence type="inferred from homology"/>
<dbReference type="Pfam" id="PF02687">
    <property type="entry name" value="FtsX"/>
    <property type="match status" value="1"/>
</dbReference>
<feature type="domain" description="MacB-like periplasmic core" evidence="9">
    <location>
        <begin position="1"/>
        <end position="214"/>
    </location>
</feature>
<dbReference type="PANTHER" id="PTHR30489:SF0">
    <property type="entry name" value="LIPOPROTEIN-RELEASING SYSTEM TRANSMEMBRANE PROTEIN LOLE"/>
    <property type="match status" value="1"/>
</dbReference>
<evidence type="ECO:0000256" key="5">
    <source>
        <dbReference type="ARBA" id="ARBA00022989"/>
    </source>
</evidence>
<evidence type="ECO:0000256" key="7">
    <source>
        <dbReference type="SAM" id="Phobius"/>
    </source>
</evidence>
<comment type="subcellular location">
    <subcellularLocation>
        <location evidence="1">Cell membrane</location>
        <topology evidence="1">Multi-pass membrane protein</topology>
    </subcellularLocation>
</comment>
<protein>
    <submittedName>
        <fullName evidence="10">FtsX-like permease family protein</fullName>
    </submittedName>
</protein>
<organism evidence="10 11">
    <name type="scientific">Splendidivirga corallicola</name>
    <dbReference type="NCBI Taxonomy" id="3051826"/>
    <lineage>
        <taxon>Bacteria</taxon>
        <taxon>Pseudomonadati</taxon>
        <taxon>Bacteroidota</taxon>
        <taxon>Cytophagia</taxon>
        <taxon>Cytophagales</taxon>
        <taxon>Splendidivirgaceae</taxon>
        <taxon>Splendidivirga</taxon>
    </lineage>
</organism>
<evidence type="ECO:0000256" key="6">
    <source>
        <dbReference type="ARBA" id="ARBA00023136"/>
    </source>
</evidence>
<feature type="transmembrane region" description="Helical" evidence="7">
    <location>
        <begin position="293"/>
        <end position="319"/>
    </location>
</feature>
<evidence type="ECO:0000256" key="1">
    <source>
        <dbReference type="ARBA" id="ARBA00004651"/>
    </source>
</evidence>
<dbReference type="InterPro" id="IPR025857">
    <property type="entry name" value="MacB_PCD"/>
</dbReference>
<feature type="transmembrane region" description="Helical" evidence="7">
    <location>
        <begin position="246"/>
        <end position="269"/>
    </location>
</feature>
<evidence type="ECO:0000313" key="10">
    <source>
        <dbReference type="EMBL" id="MDN5203919.1"/>
    </source>
</evidence>
<evidence type="ECO:0000259" key="9">
    <source>
        <dbReference type="Pfam" id="PF12704"/>
    </source>
</evidence>
<keyword evidence="11" id="KW-1185">Reference proteome</keyword>
<accession>A0ABT8KT58</accession>
<comment type="caution">
    <text evidence="10">The sequence shown here is derived from an EMBL/GenBank/DDBJ whole genome shotgun (WGS) entry which is preliminary data.</text>
</comment>
<evidence type="ECO:0000256" key="4">
    <source>
        <dbReference type="ARBA" id="ARBA00022692"/>
    </source>
</evidence>
<sequence>MASVVFAVLLAILLNSIKEGVLYKLQENVVTFYTGAVQIHQNGYWEDQRLDNSFAQSDSLFELAKAHPDVNAVVPRLETFVLAASEKHTRGCMVVGIDPQTEPLVTSLDQKIVQGSYLENNDQGILLSEGLAEYLKLGVNDTVVLLGQGYHGVSATGKYAIRGLIKFASPELNKRMAYLPMHSAQNLFGAENRFTALVLDLTSVVKAEKVEEELALTLEGQYEVMNWKTLLPELNQVLEGERAENVIFLMVLYLLISFGIFGTILMMIVERQYEFGILVAIGMRKLKLSRMVIFENVMISVIGAIIGTVLSVPVVGYFYRYPIRITGKLEEAYRNFGFEPIFYFSIEPRIFYSQTIVVLSIALILSIYPLIKIMNIKPVESMRQ</sequence>
<feature type="transmembrane region" description="Helical" evidence="7">
    <location>
        <begin position="350"/>
        <end position="371"/>
    </location>
</feature>
<comment type="similarity">
    <text evidence="2">Belongs to the ABC-4 integral membrane protein family. LolC/E subfamily.</text>
</comment>
<evidence type="ECO:0000259" key="8">
    <source>
        <dbReference type="Pfam" id="PF02687"/>
    </source>
</evidence>
<dbReference type="PANTHER" id="PTHR30489">
    <property type="entry name" value="LIPOPROTEIN-RELEASING SYSTEM TRANSMEMBRANE PROTEIN LOLE"/>
    <property type="match status" value="1"/>
</dbReference>
<dbReference type="Proteomes" id="UP001172082">
    <property type="component" value="Unassembled WGS sequence"/>
</dbReference>
<dbReference type="InterPro" id="IPR003838">
    <property type="entry name" value="ABC3_permease_C"/>
</dbReference>
<reference evidence="10" key="1">
    <citation type="submission" date="2023-06" db="EMBL/GenBank/DDBJ databases">
        <title>Genomic of Parafulvivirga corallium.</title>
        <authorList>
            <person name="Wang G."/>
        </authorList>
    </citation>
    <scope>NUCLEOTIDE SEQUENCE</scope>
    <source>
        <strain evidence="10">BMA10</strain>
    </source>
</reference>
<keyword evidence="6 7" id="KW-0472">Membrane</keyword>
<dbReference type="InterPro" id="IPR051447">
    <property type="entry name" value="Lipoprotein-release_system"/>
</dbReference>
<keyword evidence="5 7" id="KW-1133">Transmembrane helix</keyword>
<dbReference type="RefSeq" id="WP_346753943.1">
    <property type="nucleotide sequence ID" value="NZ_JAUJEA010000009.1"/>
</dbReference>
<feature type="domain" description="ABC3 transporter permease C-terminal" evidence="8">
    <location>
        <begin position="247"/>
        <end position="378"/>
    </location>
</feature>
<keyword evidence="3" id="KW-1003">Cell membrane</keyword>
<dbReference type="Pfam" id="PF12704">
    <property type="entry name" value="MacB_PCD"/>
    <property type="match status" value="1"/>
</dbReference>
<evidence type="ECO:0000256" key="3">
    <source>
        <dbReference type="ARBA" id="ARBA00022475"/>
    </source>
</evidence>
<evidence type="ECO:0000256" key="2">
    <source>
        <dbReference type="ARBA" id="ARBA00005236"/>
    </source>
</evidence>